<accession>A0ABV1GGR9</accession>
<keyword evidence="1" id="KW-0808">Transferase</keyword>
<dbReference type="SUPFAM" id="SSF53335">
    <property type="entry name" value="S-adenosyl-L-methionine-dependent methyltransferases"/>
    <property type="match status" value="1"/>
</dbReference>
<proteinExistence type="predicted"/>
<dbReference type="Gene3D" id="3.40.50.150">
    <property type="entry name" value="Vaccinia Virus protein VP39"/>
    <property type="match status" value="1"/>
</dbReference>
<comment type="caution">
    <text evidence="1">The sequence shown here is derived from an EMBL/GenBank/DDBJ whole genome shotgun (WGS) entry which is preliminary data.</text>
</comment>
<gene>
    <name evidence="1" type="ORF">WMO24_11070</name>
</gene>
<dbReference type="InterPro" id="IPR029063">
    <property type="entry name" value="SAM-dependent_MTases_sf"/>
</dbReference>
<sequence>MVDQVPVLDARLSAAAAFVRPGSTVADIGCDHGKLSAYLAAAKNCQVIAADIRPAPLARARETMLRYGCAQRVECRLGDGLSVLSAGEVQTVVIAGVSGITACDIVEACPFPLEIGTRFIFVPPTKHAHLRGWLWSHGFSLIDETPVLAAGRVYTVMCWEYTAKPETHDAFACAVGKAAKRTEAAAAYLGHVALLARKYARGVKEPDRQADILVLASRIEQEARKCSV</sequence>
<dbReference type="Proteomes" id="UP001477672">
    <property type="component" value="Unassembled WGS sequence"/>
</dbReference>
<dbReference type="RefSeq" id="WP_349216504.1">
    <property type="nucleotide sequence ID" value="NZ_JBBMFA010000100.1"/>
</dbReference>
<name>A0ABV1GGR9_9FIRM</name>
<dbReference type="GO" id="GO:0032259">
    <property type="term" value="P:methylation"/>
    <property type="evidence" value="ECO:0007669"/>
    <property type="project" value="UniProtKB-KW"/>
</dbReference>
<dbReference type="PANTHER" id="PTHR38451">
    <property type="entry name" value="TRNA (ADENINE(22)-N(1))-METHYLTRANSFERASE"/>
    <property type="match status" value="1"/>
</dbReference>
<keyword evidence="2" id="KW-1185">Reference proteome</keyword>
<protein>
    <submittedName>
        <fullName evidence="1">Class I SAM-dependent methyltransferase</fullName>
        <ecNumber evidence="1">2.1.1.-</ecNumber>
    </submittedName>
</protein>
<dbReference type="PANTHER" id="PTHR38451:SF1">
    <property type="entry name" value="TRNA (ADENINE(22)-N(1))-METHYLTRANSFERASE"/>
    <property type="match status" value="1"/>
</dbReference>
<reference evidence="1 2" key="1">
    <citation type="submission" date="2024-03" db="EMBL/GenBank/DDBJ databases">
        <title>Human intestinal bacterial collection.</title>
        <authorList>
            <person name="Pauvert C."/>
            <person name="Hitch T.C.A."/>
            <person name="Clavel T."/>
        </authorList>
    </citation>
    <scope>NUCLEOTIDE SEQUENCE [LARGE SCALE GENOMIC DNA]</scope>
    <source>
        <strain evidence="1 2">CLA-JM-H11</strain>
    </source>
</reference>
<keyword evidence="1" id="KW-0489">Methyltransferase</keyword>
<dbReference type="Pfam" id="PF12847">
    <property type="entry name" value="Methyltransf_18"/>
    <property type="match status" value="1"/>
</dbReference>
<dbReference type="GO" id="GO:0008168">
    <property type="term" value="F:methyltransferase activity"/>
    <property type="evidence" value="ECO:0007669"/>
    <property type="project" value="UniProtKB-KW"/>
</dbReference>
<dbReference type="EMBL" id="JBBMFA010000100">
    <property type="protein sequence ID" value="MEQ2520964.1"/>
    <property type="molecule type" value="Genomic_DNA"/>
</dbReference>
<evidence type="ECO:0000313" key="1">
    <source>
        <dbReference type="EMBL" id="MEQ2520964.1"/>
    </source>
</evidence>
<dbReference type="EC" id="2.1.1.-" evidence="1"/>
<evidence type="ECO:0000313" key="2">
    <source>
        <dbReference type="Proteomes" id="UP001477672"/>
    </source>
</evidence>
<organism evidence="1 2">
    <name type="scientific">Ruthenibacterium intestinale</name>
    <dbReference type="NCBI Taxonomy" id="3133163"/>
    <lineage>
        <taxon>Bacteria</taxon>
        <taxon>Bacillati</taxon>
        <taxon>Bacillota</taxon>
        <taxon>Clostridia</taxon>
        <taxon>Eubacteriales</taxon>
        <taxon>Oscillospiraceae</taxon>
        <taxon>Ruthenibacterium</taxon>
    </lineage>
</organism>